<gene>
    <name evidence="2" type="ORF">JDW22_05005</name>
</gene>
<keyword evidence="3" id="KW-1185">Reference proteome</keyword>
<organism evidence="2 3">
    <name type="scientific">Kingella bonacorsii</name>
    <dbReference type="NCBI Taxonomy" id="2796361"/>
    <lineage>
        <taxon>Bacteria</taxon>
        <taxon>Pseudomonadati</taxon>
        <taxon>Pseudomonadota</taxon>
        <taxon>Betaproteobacteria</taxon>
        <taxon>Neisseriales</taxon>
        <taxon>Neisseriaceae</taxon>
        <taxon>Kingella</taxon>
    </lineage>
</organism>
<feature type="chain" id="PRO_5045794302" evidence="1">
    <location>
        <begin position="20"/>
        <end position="232"/>
    </location>
</feature>
<name>A0ABS1BRS4_9NEIS</name>
<accession>A0ABS1BRS4</accession>
<sequence length="232" mass="25143">MKKLLIAALLIAAALSAQAAPQATALPIPAAAAEVARQSEADSAKLVAQAETRTLAYYDAEGNETPQASAGGFYRMLIGRTADGKAVIQDFYQDSKTKQIDPVVIPDDKDLKNFDAFVAADGRMVWYTPEGEVLKFQDIKNHQGTATGHYENGKLAFKTEYTGHTLRIQMYHDNGKLAFDGSGSHDSSKVKFKIIGSTGKVLADSEKKIKASGKNAEEAADILMRVRKFNED</sequence>
<comment type="caution">
    <text evidence="2">The sequence shown here is derived from an EMBL/GenBank/DDBJ whole genome shotgun (WGS) entry which is preliminary data.</text>
</comment>
<dbReference type="EMBL" id="JAEHNZ010000002">
    <property type="protein sequence ID" value="MBK0395957.1"/>
    <property type="molecule type" value="Genomic_DNA"/>
</dbReference>
<dbReference type="Proteomes" id="UP000614058">
    <property type="component" value="Unassembled WGS sequence"/>
</dbReference>
<evidence type="ECO:0000313" key="3">
    <source>
        <dbReference type="Proteomes" id="UP000614058"/>
    </source>
</evidence>
<evidence type="ECO:0000313" key="2">
    <source>
        <dbReference type="EMBL" id="MBK0395957.1"/>
    </source>
</evidence>
<reference evidence="2 3" key="1">
    <citation type="journal article" date="2021" name="Pathogens">
        <title>Isolation and Characterization of Kingella bonacorsii sp. nov., A Novel Kingella Species Detected in a Stable Periodontitis Subject.</title>
        <authorList>
            <person name="Antezack A."/>
            <person name="Boxberger M."/>
            <person name="Rolland C."/>
            <person name="Monnet-Corti V."/>
            <person name="La Scola B."/>
        </authorList>
    </citation>
    <scope>NUCLEOTIDE SEQUENCE [LARGE SCALE GENOMIC DNA]</scope>
    <source>
        <strain evidence="2 3">Marseille-Q4569</strain>
    </source>
</reference>
<protein>
    <submittedName>
        <fullName evidence="2">Uncharacterized protein</fullName>
    </submittedName>
</protein>
<feature type="signal peptide" evidence="1">
    <location>
        <begin position="1"/>
        <end position="19"/>
    </location>
</feature>
<dbReference type="RefSeq" id="WP_200522095.1">
    <property type="nucleotide sequence ID" value="NZ_JAEHNZ010000002.1"/>
</dbReference>
<keyword evidence="1" id="KW-0732">Signal</keyword>
<evidence type="ECO:0000256" key="1">
    <source>
        <dbReference type="SAM" id="SignalP"/>
    </source>
</evidence>
<proteinExistence type="predicted"/>